<feature type="disulfide bond" evidence="1">
    <location>
        <begin position="46"/>
        <end position="55"/>
    </location>
</feature>
<dbReference type="PROSITE" id="PS00022">
    <property type="entry name" value="EGF_1"/>
    <property type="match status" value="1"/>
</dbReference>
<dbReference type="InterPro" id="IPR000742">
    <property type="entry name" value="EGF"/>
</dbReference>
<dbReference type="AlphaFoldDB" id="A0A9X0CDI1"/>
<keyword evidence="1" id="KW-1015">Disulfide bond</keyword>
<gene>
    <name evidence="3" type="ORF">OS493_027950</name>
</gene>
<dbReference type="PROSITE" id="PS01186">
    <property type="entry name" value="EGF_2"/>
    <property type="match status" value="1"/>
</dbReference>
<sequence>MPEHVRPQFEKLQCSEAEATQENCQNGGSCEKIGFGDGTFIDFCYCVPGYSGRNCQHKEEDCNQEEAIQQACQNEGQCKKNDWDKDGTYYYGYSGLKCSEIED</sequence>
<evidence type="ECO:0000259" key="2">
    <source>
        <dbReference type="PROSITE" id="PS50026"/>
    </source>
</evidence>
<comment type="caution">
    <text evidence="3">The sequence shown here is derived from an EMBL/GenBank/DDBJ whole genome shotgun (WGS) entry which is preliminary data.</text>
</comment>
<accession>A0A9X0CDI1</accession>
<dbReference type="Proteomes" id="UP001163046">
    <property type="component" value="Unassembled WGS sequence"/>
</dbReference>
<protein>
    <recommendedName>
        <fullName evidence="2">EGF-like domain-containing protein</fullName>
    </recommendedName>
</protein>
<dbReference type="SUPFAM" id="SSF57196">
    <property type="entry name" value="EGF/Laminin"/>
    <property type="match status" value="1"/>
</dbReference>
<dbReference type="EMBL" id="MU827803">
    <property type="protein sequence ID" value="KAJ7326100.1"/>
    <property type="molecule type" value="Genomic_DNA"/>
</dbReference>
<evidence type="ECO:0000313" key="3">
    <source>
        <dbReference type="EMBL" id="KAJ7326100.1"/>
    </source>
</evidence>
<feature type="domain" description="EGF-like" evidence="2">
    <location>
        <begin position="10"/>
        <end position="56"/>
    </location>
</feature>
<name>A0A9X0CDI1_9CNID</name>
<dbReference type="PROSITE" id="PS50026">
    <property type="entry name" value="EGF_3"/>
    <property type="match status" value="1"/>
</dbReference>
<keyword evidence="1" id="KW-0245">EGF-like domain</keyword>
<organism evidence="3 4">
    <name type="scientific">Desmophyllum pertusum</name>
    <dbReference type="NCBI Taxonomy" id="174260"/>
    <lineage>
        <taxon>Eukaryota</taxon>
        <taxon>Metazoa</taxon>
        <taxon>Cnidaria</taxon>
        <taxon>Anthozoa</taxon>
        <taxon>Hexacorallia</taxon>
        <taxon>Scleractinia</taxon>
        <taxon>Caryophylliina</taxon>
        <taxon>Caryophylliidae</taxon>
        <taxon>Desmophyllum</taxon>
    </lineage>
</organism>
<comment type="caution">
    <text evidence="1">Lacks conserved residue(s) required for the propagation of feature annotation.</text>
</comment>
<dbReference type="Gene3D" id="2.10.25.10">
    <property type="entry name" value="Laminin"/>
    <property type="match status" value="1"/>
</dbReference>
<proteinExistence type="predicted"/>
<keyword evidence="4" id="KW-1185">Reference proteome</keyword>
<evidence type="ECO:0000256" key="1">
    <source>
        <dbReference type="PROSITE-ProRule" id="PRU00076"/>
    </source>
</evidence>
<evidence type="ECO:0000313" key="4">
    <source>
        <dbReference type="Proteomes" id="UP001163046"/>
    </source>
</evidence>
<reference evidence="3" key="1">
    <citation type="submission" date="2023-01" db="EMBL/GenBank/DDBJ databases">
        <title>Genome assembly of the deep-sea coral Lophelia pertusa.</title>
        <authorList>
            <person name="Herrera S."/>
            <person name="Cordes E."/>
        </authorList>
    </citation>
    <scope>NUCLEOTIDE SEQUENCE</scope>
    <source>
        <strain evidence="3">USNM1676648</strain>
        <tissue evidence="3">Polyp</tissue>
    </source>
</reference>